<feature type="domain" description="DUF7843" evidence="3">
    <location>
        <begin position="24"/>
        <end position="86"/>
    </location>
</feature>
<comment type="caution">
    <text evidence="4">The sequence shown here is derived from an EMBL/GenBank/DDBJ whole genome shotgun (WGS) entry which is preliminary data.</text>
</comment>
<dbReference type="Proteomes" id="UP001595556">
    <property type="component" value="Unassembled WGS sequence"/>
</dbReference>
<evidence type="ECO:0000259" key="3">
    <source>
        <dbReference type="Pfam" id="PF25225"/>
    </source>
</evidence>
<name>A0ABV7H2P4_9BURK</name>
<proteinExistence type="predicted"/>
<dbReference type="EMBL" id="JBHRTI010000003">
    <property type="protein sequence ID" value="MFC3146709.1"/>
    <property type="molecule type" value="Genomic_DNA"/>
</dbReference>
<sequence>MLSLLALAPIASASDESALRAEAAAHHQWHALIHSRAGVPQIRDPEFLLSAAAFSPRAELDASLARLKADPGAACRFPARATWLSQRGLLPAVSLHHCPEVVEFRQRAPIDRVDLVFASESITSPASMLGHIFLNISGNLAEGGRTEHAISFFTDAETWNYPKLLFDSLVIGKRGYFALAPFETAMRQYLVEEQRTVWLVPMRFTPAQTEVFGLHLLELKHTRLTYFFQDYNCATLVHFLLSLGDRPLPDYSQWMTPKDIVRQVTDADMAGASSVVMPSRVLARLISSDADVAGLADAVLNTRLDEWRPTADGQGYLQWSFAQSFNRLAREERRITADAAQRNEVALRPWAAGQFAGYAISPDPRFDPARAPQETQWLVEAGRRGGKAGVDVTFRPVSHELDDDNRSYVAETEMQLLTPTLRLEEGGRATVDRFVVYAMRSLQPHDALLGGFSARFDMRWDSQWSALAGRRAFFLVSGGAGRTWRLTPDLDFYALANVGAAARSSTSFMYGSFDAGAIVRAVWDTKLHVTVSRAYNEADSGRASTRASVALSHYVRRDLTLRLRAGAQRQDGRMERQASLGATWMY</sequence>
<accession>A0ABV7H2P4</accession>
<feature type="domain" description="Lnb N-terminal periplasmic" evidence="1">
    <location>
        <begin position="103"/>
        <end position="265"/>
    </location>
</feature>
<dbReference type="Pfam" id="PF13387">
    <property type="entry name" value="Lnb_N"/>
    <property type="match status" value="1"/>
</dbReference>
<organism evidence="4 5">
    <name type="scientific">Piscinibacterium candidicorallinum</name>
    <dbReference type="NCBI Taxonomy" id="1793872"/>
    <lineage>
        <taxon>Bacteria</taxon>
        <taxon>Pseudomonadati</taxon>
        <taxon>Pseudomonadota</taxon>
        <taxon>Betaproteobacteria</taxon>
        <taxon>Burkholderiales</taxon>
        <taxon>Piscinibacterium</taxon>
    </lineage>
</organism>
<evidence type="ECO:0000313" key="4">
    <source>
        <dbReference type="EMBL" id="MFC3146709.1"/>
    </source>
</evidence>
<reference evidence="5" key="1">
    <citation type="journal article" date="2019" name="Int. J. Syst. Evol. Microbiol.">
        <title>The Global Catalogue of Microorganisms (GCM) 10K type strain sequencing project: providing services to taxonomists for standard genome sequencing and annotation.</title>
        <authorList>
            <consortium name="The Broad Institute Genomics Platform"/>
            <consortium name="The Broad Institute Genome Sequencing Center for Infectious Disease"/>
            <person name="Wu L."/>
            <person name="Ma J."/>
        </authorList>
    </citation>
    <scope>NUCLEOTIDE SEQUENCE [LARGE SCALE GENOMIC DNA]</scope>
    <source>
        <strain evidence="5">KCTC 52168</strain>
    </source>
</reference>
<evidence type="ECO:0000259" key="2">
    <source>
        <dbReference type="Pfam" id="PF25222"/>
    </source>
</evidence>
<feature type="domain" description="DUF7840" evidence="2">
    <location>
        <begin position="367"/>
        <end position="584"/>
    </location>
</feature>
<dbReference type="InterPro" id="IPR057162">
    <property type="entry name" value="DUF7840"/>
</dbReference>
<keyword evidence="5" id="KW-1185">Reference proteome</keyword>
<dbReference type="InterPro" id="IPR057165">
    <property type="entry name" value="DUF7843"/>
</dbReference>
<dbReference type="InterPro" id="IPR025178">
    <property type="entry name" value="Lnb_N"/>
</dbReference>
<protein>
    <submittedName>
        <fullName evidence="4">DUF4105 domain-containing protein</fullName>
    </submittedName>
</protein>
<dbReference type="Pfam" id="PF25225">
    <property type="entry name" value="DUF7843"/>
    <property type="match status" value="1"/>
</dbReference>
<evidence type="ECO:0000259" key="1">
    <source>
        <dbReference type="Pfam" id="PF13387"/>
    </source>
</evidence>
<evidence type="ECO:0000313" key="5">
    <source>
        <dbReference type="Proteomes" id="UP001595556"/>
    </source>
</evidence>
<dbReference type="Pfam" id="PF25222">
    <property type="entry name" value="DUF7840"/>
    <property type="match status" value="1"/>
</dbReference>
<gene>
    <name evidence="4" type="ORF">ACFOEN_03530</name>
</gene>
<dbReference type="RefSeq" id="WP_377301143.1">
    <property type="nucleotide sequence ID" value="NZ_CP180191.1"/>
</dbReference>